<dbReference type="SUPFAM" id="SSF46785">
    <property type="entry name" value="Winged helix' DNA-binding domain"/>
    <property type="match status" value="1"/>
</dbReference>
<dbReference type="Proteomes" id="UP000277294">
    <property type="component" value="Unassembled WGS sequence"/>
</dbReference>
<keyword evidence="4" id="KW-0804">Transcription</keyword>
<name>A0A3P4AXS3_9BURK</name>
<evidence type="ECO:0000259" key="5">
    <source>
        <dbReference type="PROSITE" id="PS50931"/>
    </source>
</evidence>
<dbReference type="GO" id="GO:0003700">
    <property type="term" value="F:DNA-binding transcription factor activity"/>
    <property type="evidence" value="ECO:0007669"/>
    <property type="project" value="InterPro"/>
</dbReference>
<gene>
    <name evidence="6" type="primary">dmlR_8</name>
    <name evidence="6" type="ORF">PIGHUM_00885</name>
</gene>
<evidence type="ECO:0000313" key="6">
    <source>
        <dbReference type="EMBL" id="VCU68827.1"/>
    </source>
</evidence>
<dbReference type="AlphaFoldDB" id="A0A3P4AXS3"/>
<dbReference type="Pfam" id="PF00126">
    <property type="entry name" value="HTH_1"/>
    <property type="match status" value="1"/>
</dbReference>
<dbReference type="InterPro" id="IPR036388">
    <property type="entry name" value="WH-like_DNA-bd_sf"/>
</dbReference>
<dbReference type="PANTHER" id="PTHR30537:SF5">
    <property type="entry name" value="HTH-TYPE TRANSCRIPTIONAL ACTIVATOR TTDR-RELATED"/>
    <property type="match status" value="1"/>
</dbReference>
<dbReference type="FunFam" id="1.10.10.10:FF:000001">
    <property type="entry name" value="LysR family transcriptional regulator"/>
    <property type="match status" value="1"/>
</dbReference>
<reference evidence="6 7" key="1">
    <citation type="submission" date="2018-10" db="EMBL/GenBank/DDBJ databases">
        <authorList>
            <person name="Criscuolo A."/>
        </authorList>
    </citation>
    <scope>NUCLEOTIDE SEQUENCE [LARGE SCALE GENOMIC DNA]</scope>
    <source>
        <strain evidence="6">DnA1</strain>
    </source>
</reference>
<dbReference type="GO" id="GO:0006351">
    <property type="term" value="P:DNA-templated transcription"/>
    <property type="evidence" value="ECO:0007669"/>
    <property type="project" value="TreeGrafter"/>
</dbReference>
<evidence type="ECO:0000313" key="7">
    <source>
        <dbReference type="Proteomes" id="UP000277294"/>
    </source>
</evidence>
<dbReference type="InterPro" id="IPR058163">
    <property type="entry name" value="LysR-type_TF_proteobact-type"/>
</dbReference>
<dbReference type="RefSeq" id="WP_160142159.1">
    <property type="nucleotide sequence ID" value="NZ_UWPJ01000008.1"/>
</dbReference>
<accession>A0A3P4AXS3</accession>
<sequence length="295" mass="32637">MTPDLLRNIAVFAEVAKAKSFTKAGLALDLPKSTVSRRVAELEREVGLRLLKRTTQKVELTEEGQNYFASCRRLLEDVQSAHEELISARHRPRGHLRVAATVDFGLRLVNGLTRFAAEYPDLVLEFDFTTRRVDPLTENYDVAIHIGAPPDSGLTAKKLADVAVHVYASPDYLAGHGRPLTPADLSAHACVLEGRLHQIGIQNTWTLTNGRRRVEVDVKGTLSFNSIGIIRRLILGGAGLALLPESICRKDVEAGRLVRVLENWSAPMLPIYALTSTRLMPAKTRTFLDFVQANL</sequence>
<dbReference type="Gene3D" id="1.10.10.10">
    <property type="entry name" value="Winged helix-like DNA-binding domain superfamily/Winged helix DNA-binding domain"/>
    <property type="match status" value="1"/>
</dbReference>
<evidence type="ECO:0000256" key="3">
    <source>
        <dbReference type="ARBA" id="ARBA00023125"/>
    </source>
</evidence>
<dbReference type="CDD" id="cd08422">
    <property type="entry name" value="PBP2_CrgA_like"/>
    <property type="match status" value="1"/>
</dbReference>
<dbReference type="GO" id="GO:0043565">
    <property type="term" value="F:sequence-specific DNA binding"/>
    <property type="evidence" value="ECO:0007669"/>
    <property type="project" value="TreeGrafter"/>
</dbReference>
<dbReference type="PROSITE" id="PS50931">
    <property type="entry name" value="HTH_LYSR"/>
    <property type="match status" value="1"/>
</dbReference>
<dbReference type="SUPFAM" id="SSF53850">
    <property type="entry name" value="Periplasmic binding protein-like II"/>
    <property type="match status" value="1"/>
</dbReference>
<keyword evidence="7" id="KW-1185">Reference proteome</keyword>
<proteinExistence type="inferred from homology"/>
<dbReference type="Gene3D" id="3.40.190.290">
    <property type="match status" value="1"/>
</dbReference>
<organism evidence="6 7">
    <name type="scientific">Pigmentiphaga humi</name>
    <dbReference type="NCBI Taxonomy" id="2478468"/>
    <lineage>
        <taxon>Bacteria</taxon>
        <taxon>Pseudomonadati</taxon>
        <taxon>Pseudomonadota</taxon>
        <taxon>Betaproteobacteria</taxon>
        <taxon>Burkholderiales</taxon>
        <taxon>Alcaligenaceae</taxon>
        <taxon>Pigmentiphaga</taxon>
    </lineage>
</organism>
<evidence type="ECO:0000256" key="4">
    <source>
        <dbReference type="ARBA" id="ARBA00023163"/>
    </source>
</evidence>
<feature type="domain" description="HTH lysR-type" evidence="5">
    <location>
        <begin position="1"/>
        <end position="61"/>
    </location>
</feature>
<dbReference type="Pfam" id="PF03466">
    <property type="entry name" value="LysR_substrate"/>
    <property type="match status" value="1"/>
</dbReference>
<comment type="similarity">
    <text evidence="1">Belongs to the LysR transcriptional regulatory family.</text>
</comment>
<dbReference type="EMBL" id="UWPJ01000008">
    <property type="protein sequence ID" value="VCU68827.1"/>
    <property type="molecule type" value="Genomic_DNA"/>
</dbReference>
<evidence type="ECO:0000256" key="1">
    <source>
        <dbReference type="ARBA" id="ARBA00009437"/>
    </source>
</evidence>
<dbReference type="InterPro" id="IPR000847">
    <property type="entry name" value="LysR_HTH_N"/>
</dbReference>
<protein>
    <submittedName>
        <fullName evidence="6">HTH-type transcriptional regulator DmlR</fullName>
    </submittedName>
</protein>
<dbReference type="InterPro" id="IPR005119">
    <property type="entry name" value="LysR_subst-bd"/>
</dbReference>
<keyword evidence="2" id="KW-0805">Transcription regulation</keyword>
<keyword evidence="3" id="KW-0238">DNA-binding</keyword>
<dbReference type="PANTHER" id="PTHR30537">
    <property type="entry name" value="HTH-TYPE TRANSCRIPTIONAL REGULATOR"/>
    <property type="match status" value="1"/>
</dbReference>
<dbReference type="InterPro" id="IPR036390">
    <property type="entry name" value="WH_DNA-bd_sf"/>
</dbReference>
<dbReference type="OrthoDB" id="116299at2"/>
<evidence type="ECO:0000256" key="2">
    <source>
        <dbReference type="ARBA" id="ARBA00023015"/>
    </source>
</evidence>